<evidence type="ECO:0000313" key="2">
    <source>
        <dbReference type="Proteomes" id="UP000008177"/>
    </source>
</evidence>
<dbReference type="OrthoDB" id="3496794at2759"/>
<evidence type="ECO:0000313" key="1">
    <source>
        <dbReference type="EMBL" id="CCD45003.1"/>
    </source>
</evidence>
<accession>G2XX16</accession>
<dbReference type="Proteomes" id="UP000008177">
    <property type="component" value="Unplaced contigs"/>
</dbReference>
<dbReference type="AlphaFoldDB" id="G2XX16"/>
<gene>
    <name evidence="1" type="ORF">BofuT4_P051120.1</name>
</gene>
<proteinExistence type="predicted"/>
<dbReference type="eggNOG" id="ENOG502SRGM">
    <property type="taxonomic scope" value="Eukaryota"/>
</dbReference>
<organism evidence="1 2">
    <name type="scientific">Botryotinia fuckeliana (strain T4)</name>
    <name type="common">Noble rot fungus</name>
    <name type="synonym">Botrytis cinerea</name>
    <dbReference type="NCBI Taxonomy" id="999810"/>
    <lineage>
        <taxon>Eukaryota</taxon>
        <taxon>Fungi</taxon>
        <taxon>Dikarya</taxon>
        <taxon>Ascomycota</taxon>
        <taxon>Pezizomycotina</taxon>
        <taxon>Leotiomycetes</taxon>
        <taxon>Helotiales</taxon>
        <taxon>Sclerotiniaceae</taxon>
        <taxon>Botrytis</taxon>
    </lineage>
</organism>
<dbReference type="HOGENOM" id="CLU_816350_0_0_1"/>
<dbReference type="InParanoid" id="G2XX16"/>
<name>G2XX16_BOTF4</name>
<reference evidence="2" key="1">
    <citation type="journal article" date="2011" name="PLoS Genet.">
        <title>Genomic analysis of the necrotrophic fungal pathogens Sclerotinia sclerotiorum and Botrytis cinerea.</title>
        <authorList>
            <person name="Amselem J."/>
            <person name="Cuomo C.A."/>
            <person name="van Kan J.A."/>
            <person name="Viaud M."/>
            <person name="Benito E.P."/>
            <person name="Couloux A."/>
            <person name="Coutinho P.M."/>
            <person name="de Vries R.P."/>
            <person name="Dyer P.S."/>
            <person name="Fillinger S."/>
            <person name="Fournier E."/>
            <person name="Gout L."/>
            <person name="Hahn M."/>
            <person name="Kohn L."/>
            <person name="Lapalu N."/>
            <person name="Plummer K.M."/>
            <person name="Pradier J.M."/>
            <person name="Quevillon E."/>
            <person name="Sharon A."/>
            <person name="Simon A."/>
            <person name="ten Have A."/>
            <person name="Tudzynski B."/>
            <person name="Tudzynski P."/>
            <person name="Wincker P."/>
            <person name="Andrew M."/>
            <person name="Anthouard V."/>
            <person name="Beever R.E."/>
            <person name="Beffa R."/>
            <person name="Benoit I."/>
            <person name="Bouzid O."/>
            <person name="Brault B."/>
            <person name="Chen Z."/>
            <person name="Choquer M."/>
            <person name="Collemare J."/>
            <person name="Cotton P."/>
            <person name="Danchin E.G."/>
            <person name="Da Silva C."/>
            <person name="Gautier A."/>
            <person name="Giraud C."/>
            <person name="Giraud T."/>
            <person name="Gonzalez C."/>
            <person name="Grossetete S."/>
            <person name="Guldener U."/>
            <person name="Henrissat B."/>
            <person name="Howlett B.J."/>
            <person name="Kodira C."/>
            <person name="Kretschmer M."/>
            <person name="Lappartient A."/>
            <person name="Leroch M."/>
            <person name="Levis C."/>
            <person name="Mauceli E."/>
            <person name="Neuveglise C."/>
            <person name="Oeser B."/>
            <person name="Pearson M."/>
            <person name="Poulain J."/>
            <person name="Poussereau N."/>
            <person name="Quesneville H."/>
            <person name="Rascle C."/>
            <person name="Schumacher J."/>
            <person name="Segurens B."/>
            <person name="Sexton A."/>
            <person name="Silva E."/>
            <person name="Sirven C."/>
            <person name="Soanes D.M."/>
            <person name="Talbot N.J."/>
            <person name="Templeton M."/>
            <person name="Yandava C."/>
            <person name="Yarden O."/>
            <person name="Zeng Q."/>
            <person name="Rollins J.A."/>
            <person name="Lebrun M.H."/>
            <person name="Dickman M."/>
        </authorList>
    </citation>
    <scope>NUCLEOTIDE SEQUENCE [LARGE SCALE GENOMIC DNA]</scope>
    <source>
        <strain evidence="2">T4</strain>
    </source>
</reference>
<sequence>MAKQTYLETVCSPSKDAIQLPSIRSLLKGPAGSCTLPAILPIAAQPPVYTQLPIRSEVFPVNQTLTERPPLEFASVQLLDEDENSCRQQLTRSQSLEIRNGQSIRGRSPVEGIPGTKVAVNDAQYLLEIRYRDERLKIHHDLEDIQERICSILEECEQLMKEKNRLQRRSEDIKVMTGTPNETLVKEEMTEDQNSLSSSDVIIAIDQAYLKRIIDGEQTHIFRRHLLPAGINRIWVRSGGSLVAEEREIKHICEVKPMRRNFRHSLPNRSGKGYLEFNTRYKDLGNYEFAYKVLSVYNLTCPITKVDLRRHGIDRSAGSKYIYMPTPLLNDRPKESWAKVW</sequence>
<protein>
    <submittedName>
        <fullName evidence="1">Uncharacterized protein</fullName>
    </submittedName>
</protein>
<dbReference type="EMBL" id="FQ790274">
    <property type="protein sequence ID" value="CCD45003.1"/>
    <property type="molecule type" value="Genomic_DNA"/>
</dbReference>